<dbReference type="EMBL" id="JHEH01000013">
    <property type="protein sequence ID" value="KEP69514.1"/>
    <property type="molecule type" value="Genomic_DNA"/>
</dbReference>
<dbReference type="AlphaFoldDB" id="A0A074TCT3"/>
<comment type="caution">
    <text evidence="3">The sequence shown here is derived from an EMBL/GenBank/DDBJ whole genome shotgun (WGS) entry which is preliminary data.</text>
</comment>
<dbReference type="eggNOG" id="COG3673">
    <property type="taxonomic scope" value="Bacteria"/>
</dbReference>
<proteinExistence type="predicted"/>
<dbReference type="PANTHER" id="PTHR33840">
    <property type="match status" value="1"/>
</dbReference>
<evidence type="ECO:0000256" key="1">
    <source>
        <dbReference type="SAM" id="MobiDB-lite"/>
    </source>
</evidence>
<dbReference type="Proteomes" id="UP000027725">
    <property type="component" value="Unassembled WGS sequence"/>
</dbReference>
<dbReference type="STRING" id="1185766.SAMN05216224_10927"/>
<evidence type="ECO:0000313" key="4">
    <source>
        <dbReference type="Proteomes" id="UP000027725"/>
    </source>
</evidence>
<dbReference type="SUPFAM" id="SSF53474">
    <property type="entry name" value="alpha/beta-Hydrolases"/>
    <property type="match status" value="1"/>
</dbReference>
<accession>A0A074TCT3</accession>
<dbReference type="InterPro" id="IPR018712">
    <property type="entry name" value="Tle1-like_cat"/>
</dbReference>
<dbReference type="OrthoDB" id="4378831at2"/>
<protein>
    <recommendedName>
        <fullName evidence="2">T6SS Phospholipase effector Tle1-like catalytic domain-containing protein</fullName>
    </recommendedName>
</protein>
<feature type="region of interest" description="Disordered" evidence="1">
    <location>
        <begin position="360"/>
        <end position="399"/>
    </location>
</feature>
<evidence type="ECO:0000259" key="2">
    <source>
        <dbReference type="Pfam" id="PF09994"/>
    </source>
</evidence>
<dbReference type="Pfam" id="PF09994">
    <property type="entry name" value="T6SS_Tle1-like_cat"/>
    <property type="match status" value="1"/>
</dbReference>
<name>A0A074TCT3_9RHOB</name>
<gene>
    <name evidence="3" type="ORF">DL1_03760</name>
</gene>
<dbReference type="PANTHER" id="PTHR33840:SF1">
    <property type="entry name" value="TLE1 PHOSPHOLIPASE DOMAIN-CONTAINING PROTEIN"/>
    <property type="match status" value="1"/>
</dbReference>
<feature type="domain" description="T6SS Phospholipase effector Tle1-like catalytic" evidence="2">
    <location>
        <begin position="35"/>
        <end position="283"/>
    </location>
</feature>
<reference evidence="3 4" key="1">
    <citation type="submission" date="2014-03" db="EMBL/GenBank/DDBJ databases">
        <title>The draft genome sequence of Thioclava dalianensis DLFJ1-1.</title>
        <authorList>
            <person name="Lai Q."/>
            <person name="Shao Z."/>
        </authorList>
    </citation>
    <scope>NUCLEOTIDE SEQUENCE [LARGE SCALE GENOMIC DNA]</scope>
    <source>
        <strain evidence="3 4">DLFJ1-1</strain>
    </source>
</reference>
<keyword evidence="4" id="KW-1185">Reference proteome</keyword>
<evidence type="ECO:0000313" key="3">
    <source>
        <dbReference type="EMBL" id="KEP69514.1"/>
    </source>
</evidence>
<feature type="compositionally biased region" description="Basic and acidic residues" evidence="1">
    <location>
        <begin position="361"/>
        <end position="376"/>
    </location>
</feature>
<organism evidence="3 4">
    <name type="scientific">Thioclava dalianensis</name>
    <dbReference type="NCBI Taxonomy" id="1185766"/>
    <lineage>
        <taxon>Bacteria</taxon>
        <taxon>Pseudomonadati</taxon>
        <taxon>Pseudomonadota</taxon>
        <taxon>Alphaproteobacteria</taxon>
        <taxon>Rhodobacterales</taxon>
        <taxon>Paracoccaceae</taxon>
        <taxon>Thioclava</taxon>
    </lineage>
</organism>
<dbReference type="InterPro" id="IPR029058">
    <property type="entry name" value="AB_hydrolase_fold"/>
</dbReference>
<sequence length="399" mass="44753">MIRGLFDRVISAFRQRGKRRAEAHPGLRGRGPVNHVILLDGTLGSLRPDRLTSIGMMYRLLRGSAPGMSVYYGKGLQWREWHDTSDVWFGWGVNRQILRAYGWLAMRYQPGDRIFLIGYSRGAFAVRSLAGMIERVGLLRHEAAIERNVRLAWRHYEGETPAPILQSFRTGLCHAHVRIEMVGVFDTVSALGVPLPFFLGWNEKRTRFHDHFLGHSVHHGYQALALDETRSAYEPLIWDSTDAAAERVEQVWFRGCHGDIGGQLGAFPEARPLANIPLVWMLERAEELDLPLPPGWRAQFPCDPAAPSVGNWRGWGKYSLMRAPRIVGRDPSERVHSSVPDPAPSDRRWILRPHLLRGHRTASDAKGSELGRHDETGGGAGGVEPSVLRAPDLSARDTG</sequence>